<evidence type="ECO:0000313" key="1">
    <source>
        <dbReference type="EMBL" id="GFT50361.1"/>
    </source>
</evidence>
<accession>A0A8X6TVD8</accession>
<dbReference type="AlphaFoldDB" id="A0A8X6TVD8"/>
<protein>
    <submittedName>
        <fullName evidence="1">Uncharacterized protein</fullName>
    </submittedName>
</protein>
<evidence type="ECO:0000313" key="2">
    <source>
        <dbReference type="Proteomes" id="UP000887013"/>
    </source>
</evidence>
<name>A0A8X6TVD8_NEPPI</name>
<proteinExistence type="predicted"/>
<reference evidence="1" key="1">
    <citation type="submission" date="2020-08" db="EMBL/GenBank/DDBJ databases">
        <title>Multicomponent nature underlies the extraordinary mechanical properties of spider dragline silk.</title>
        <authorList>
            <person name="Kono N."/>
            <person name="Nakamura H."/>
            <person name="Mori M."/>
            <person name="Yoshida Y."/>
            <person name="Ohtoshi R."/>
            <person name="Malay A.D."/>
            <person name="Moran D.A.P."/>
            <person name="Tomita M."/>
            <person name="Numata K."/>
            <person name="Arakawa K."/>
        </authorList>
    </citation>
    <scope>NUCLEOTIDE SEQUENCE</scope>
</reference>
<comment type="caution">
    <text evidence="1">The sequence shown here is derived from an EMBL/GenBank/DDBJ whole genome shotgun (WGS) entry which is preliminary data.</text>
</comment>
<keyword evidence="2" id="KW-1185">Reference proteome</keyword>
<organism evidence="1 2">
    <name type="scientific">Nephila pilipes</name>
    <name type="common">Giant wood spider</name>
    <name type="synonym">Nephila maculata</name>
    <dbReference type="NCBI Taxonomy" id="299642"/>
    <lineage>
        <taxon>Eukaryota</taxon>
        <taxon>Metazoa</taxon>
        <taxon>Ecdysozoa</taxon>
        <taxon>Arthropoda</taxon>
        <taxon>Chelicerata</taxon>
        <taxon>Arachnida</taxon>
        <taxon>Araneae</taxon>
        <taxon>Araneomorphae</taxon>
        <taxon>Entelegynae</taxon>
        <taxon>Araneoidea</taxon>
        <taxon>Nephilidae</taxon>
        <taxon>Nephila</taxon>
    </lineage>
</organism>
<sequence>MMKCLSSPFAIQKALLGIGGDPKSVKKLRSGDLFIETTSALQTKSFLLAKTFLNLPLAVIPHKSLNSPVVVSFLNPYLMCTSDADILEGFSDQGVTQARRIIVKTDNSSFPTKLLILTFNSLQLPITIKAGYINCQVLFRILCAVFSVRGLVIQMQRAINML</sequence>
<gene>
    <name evidence="1" type="primary">AVEN_177582_1</name>
    <name evidence="1" type="ORF">NPIL_151691</name>
</gene>
<dbReference type="Proteomes" id="UP000887013">
    <property type="component" value="Unassembled WGS sequence"/>
</dbReference>
<dbReference type="OrthoDB" id="6431089at2759"/>
<dbReference type="EMBL" id="BMAW01016703">
    <property type="protein sequence ID" value="GFT50361.1"/>
    <property type="molecule type" value="Genomic_DNA"/>
</dbReference>